<proteinExistence type="predicted"/>
<evidence type="ECO:0000313" key="2">
    <source>
        <dbReference type="Proteomes" id="UP000077255"/>
    </source>
</evidence>
<gene>
    <name evidence="1" type="ORF">ATSB10_30310</name>
</gene>
<sequence>MTRVSKFTIPQLVDMGDRRSAALQLSDTFREIKLTLLARAAY</sequence>
<protein>
    <submittedName>
        <fullName evidence="1">Uncharacterized protein</fullName>
    </submittedName>
</protein>
<dbReference type="AlphaFoldDB" id="A0A161J9V0"/>
<dbReference type="EMBL" id="CP014841">
    <property type="protein sequence ID" value="AND70485.1"/>
    <property type="molecule type" value="Genomic_DNA"/>
</dbReference>
<dbReference type="KEGG" id="dtx:ATSB10_30310"/>
<dbReference type="STRING" id="445710.ATSB10_30310"/>
<accession>A0A161J9V0</accession>
<evidence type="ECO:0000313" key="1">
    <source>
        <dbReference type="EMBL" id="AND70485.1"/>
    </source>
</evidence>
<name>A0A161J9V0_9GAMM</name>
<keyword evidence="2" id="KW-1185">Reference proteome</keyword>
<dbReference type="Proteomes" id="UP000077255">
    <property type="component" value="Chromosome"/>
</dbReference>
<reference evidence="1" key="1">
    <citation type="submission" date="2016-02" db="EMBL/GenBank/DDBJ databases">
        <title>Complete genome sequencing and analysis of ATSB10, Dyella thiooxydans isolated from rhizosphere soil of sunflower (Helianthus annuus L.).</title>
        <authorList>
            <person name="Lee Y."/>
            <person name="Hwangbo K."/>
            <person name="Chung H."/>
            <person name="Yoo J."/>
            <person name="Kim K.Y."/>
            <person name="Sa T.M."/>
            <person name="Um Y."/>
            <person name="Madhaiyan M."/>
        </authorList>
    </citation>
    <scope>NUCLEOTIDE SEQUENCE [LARGE SCALE GENOMIC DNA]</scope>
    <source>
        <strain evidence="1">ATSB10</strain>
    </source>
</reference>
<dbReference type="PATRIC" id="fig|445710.3.peg.3029"/>
<organism evidence="1 2">
    <name type="scientific">Dyella thiooxydans</name>
    <dbReference type="NCBI Taxonomy" id="445710"/>
    <lineage>
        <taxon>Bacteria</taxon>
        <taxon>Pseudomonadati</taxon>
        <taxon>Pseudomonadota</taxon>
        <taxon>Gammaproteobacteria</taxon>
        <taxon>Lysobacterales</taxon>
        <taxon>Rhodanobacteraceae</taxon>
        <taxon>Dyella</taxon>
    </lineage>
</organism>